<dbReference type="PANTHER" id="PTHR12093">
    <property type="entry name" value="NCK-ASSOCIATED PROTEIN 1"/>
    <property type="match status" value="1"/>
</dbReference>
<dbReference type="GO" id="GO:0030031">
    <property type="term" value="P:cell projection assembly"/>
    <property type="evidence" value="ECO:0007669"/>
    <property type="project" value="TreeGrafter"/>
</dbReference>
<protein>
    <submittedName>
        <fullName evidence="2">Protein nap1</fullName>
    </submittedName>
</protein>
<name>A0AAW0JZA8_QUESU</name>
<evidence type="ECO:0000313" key="2">
    <source>
        <dbReference type="EMBL" id="KAK7832248.1"/>
    </source>
</evidence>
<sequence length="141" mass="15913">MYSAHWFRGDGAKGFCFLPPSWVLSRDFRKNWLMILMIVTSSRSNINIRRFEKATGSTGKEGLLSEGNAAYNWCRCVDELESQFSKHGSLKKLYFNHQHLTETQGMRQDKTLIWENNPPMGKVAKAIPGIALTGSNNGKGT</sequence>
<organism evidence="2 3">
    <name type="scientific">Quercus suber</name>
    <name type="common">Cork oak</name>
    <dbReference type="NCBI Taxonomy" id="58331"/>
    <lineage>
        <taxon>Eukaryota</taxon>
        <taxon>Viridiplantae</taxon>
        <taxon>Streptophyta</taxon>
        <taxon>Embryophyta</taxon>
        <taxon>Tracheophyta</taxon>
        <taxon>Spermatophyta</taxon>
        <taxon>Magnoliopsida</taxon>
        <taxon>eudicotyledons</taxon>
        <taxon>Gunneridae</taxon>
        <taxon>Pentapetalae</taxon>
        <taxon>rosids</taxon>
        <taxon>fabids</taxon>
        <taxon>Fagales</taxon>
        <taxon>Fagaceae</taxon>
        <taxon>Quercus</taxon>
    </lineage>
</organism>
<dbReference type="Pfam" id="PF09735">
    <property type="entry name" value="Nckap1"/>
    <property type="match status" value="1"/>
</dbReference>
<dbReference type="GO" id="GO:0000902">
    <property type="term" value="P:cell morphogenesis"/>
    <property type="evidence" value="ECO:0007669"/>
    <property type="project" value="TreeGrafter"/>
</dbReference>
<gene>
    <name evidence="2" type="primary">NAP1_6</name>
    <name evidence="2" type="ORF">CFP56_026711</name>
</gene>
<proteinExistence type="inferred from homology"/>
<dbReference type="GO" id="GO:0016477">
    <property type="term" value="P:cell migration"/>
    <property type="evidence" value="ECO:0007669"/>
    <property type="project" value="TreeGrafter"/>
</dbReference>
<dbReference type="GO" id="GO:0030866">
    <property type="term" value="P:cortical actin cytoskeleton organization"/>
    <property type="evidence" value="ECO:0007669"/>
    <property type="project" value="TreeGrafter"/>
</dbReference>
<accession>A0AAW0JZA8</accession>
<evidence type="ECO:0000313" key="3">
    <source>
        <dbReference type="Proteomes" id="UP000237347"/>
    </source>
</evidence>
<keyword evidence="3" id="KW-1185">Reference proteome</keyword>
<reference evidence="2 3" key="1">
    <citation type="journal article" date="2018" name="Sci. Data">
        <title>The draft genome sequence of cork oak.</title>
        <authorList>
            <person name="Ramos A.M."/>
            <person name="Usie A."/>
            <person name="Barbosa P."/>
            <person name="Barros P.M."/>
            <person name="Capote T."/>
            <person name="Chaves I."/>
            <person name="Simoes F."/>
            <person name="Abreu I."/>
            <person name="Carrasquinho I."/>
            <person name="Faro C."/>
            <person name="Guimaraes J.B."/>
            <person name="Mendonca D."/>
            <person name="Nobrega F."/>
            <person name="Rodrigues L."/>
            <person name="Saibo N.J.M."/>
            <person name="Varela M.C."/>
            <person name="Egas C."/>
            <person name="Matos J."/>
            <person name="Miguel C.M."/>
            <person name="Oliveira M.M."/>
            <person name="Ricardo C.P."/>
            <person name="Goncalves S."/>
        </authorList>
    </citation>
    <scope>NUCLEOTIDE SEQUENCE [LARGE SCALE GENOMIC DNA]</scope>
    <source>
        <strain evidence="3">cv. HL8</strain>
    </source>
</reference>
<evidence type="ECO:0000256" key="1">
    <source>
        <dbReference type="ARBA" id="ARBA00037947"/>
    </source>
</evidence>
<dbReference type="InterPro" id="IPR019137">
    <property type="entry name" value="Nck-associated_protein-1"/>
</dbReference>
<dbReference type="Proteomes" id="UP000237347">
    <property type="component" value="Unassembled WGS sequence"/>
</dbReference>
<dbReference type="GO" id="GO:0031209">
    <property type="term" value="C:SCAR complex"/>
    <property type="evidence" value="ECO:0007669"/>
    <property type="project" value="TreeGrafter"/>
</dbReference>
<dbReference type="EMBL" id="PKMF04000429">
    <property type="protein sequence ID" value="KAK7832248.1"/>
    <property type="molecule type" value="Genomic_DNA"/>
</dbReference>
<dbReference type="PANTHER" id="PTHR12093:SF10">
    <property type="entry name" value="MEMBRANE-ASSOCIATED PROTEIN HEM"/>
    <property type="match status" value="1"/>
</dbReference>
<dbReference type="AlphaFoldDB" id="A0AAW0JZA8"/>
<comment type="similarity">
    <text evidence="1">Belongs to the HEM-1/HEM-2 family.</text>
</comment>
<comment type="caution">
    <text evidence="2">The sequence shown here is derived from an EMBL/GenBank/DDBJ whole genome shotgun (WGS) entry which is preliminary data.</text>
</comment>